<keyword evidence="2" id="KW-1185">Reference proteome</keyword>
<gene>
    <name evidence="1" type="ORF">MAR_027855</name>
</gene>
<dbReference type="EMBL" id="CP111019">
    <property type="protein sequence ID" value="WAR13675.1"/>
    <property type="molecule type" value="Genomic_DNA"/>
</dbReference>
<feature type="non-terminal residue" evidence="1">
    <location>
        <position position="1"/>
    </location>
</feature>
<evidence type="ECO:0000313" key="1">
    <source>
        <dbReference type="EMBL" id="WAR13675.1"/>
    </source>
</evidence>
<protein>
    <submittedName>
        <fullName evidence="1">Uncharacterized protein</fullName>
    </submittedName>
</protein>
<reference evidence="1" key="1">
    <citation type="submission" date="2022-11" db="EMBL/GenBank/DDBJ databases">
        <title>Centuries of genome instability and evolution in soft-shell clam transmissible cancer (bioRxiv).</title>
        <authorList>
            <person name="Hart S.F.M."/>
            <person name="Yonemitsu M.A."/>
            <person name="Giersch R.M."/>
            <person name="Beal B.F."/>
            <person name="Arriagada G."/>
            <person name="Davis B.W."/>
            <person name="Ostrander E.A."/>
            <person name="Goff S.P."/>
            <person name="Metzger M.J."/>
        </authorList>
    </citation>
    <scope>NUCLEOTIDE SEQUENCE</scope>
    <source>
        <strain evidence="1">MELC-2E11</strain>
        <tissue evidence="1">Siphon/mantle</tissue>
    </source>
</reference>
<accession>A0ABY7EWK8</accession>
<proteinExistence type="predicted"/>
<dbReference type="Proteomes" id="UP001164746">
    <property type="component" value="Chromosome 8"/>
</dbReference>
<evidence type="ECO:0000313" key="2">
    <source>
        <dbReference type="Proteomes" id="UP001164746"/>
    </source>
</evidence>
<name>A0ABY7EWK8_MYAAR</name>
<sequence>MVFKNGGHLSRAESWTYRGTVIEVVNKFTYVGAVFTPKLSFDCMASEQAIKGKRPLNSILSSLYKYGQLSSSTFFKIFDVKISPIMLYGSELWGFCERHAIENVLLFVCNNFLCTNIKSCNAAVLWDCGRFPILPNFISCVRQLLQNNGFNFIWINQDVVNEKLFLHQFTERLKDTHLQRWFSNLEMSPKLILYKNIKCNYERETY</sequence>
<organism evidence="1 2">
    <name type="scientific">Mya arenaria</name>
    <name type="common">Soft-shell clam</name>
    <dbReference type="NCBI Taxonomy" id="6604"/>
    <lineage>
        <taxon>Eukaryota</taxon>
        <taxon>Metazoa</taxon>
        <taxon>Spiralia</taxon>
        <taxon>Lophotrochozoa</taxon>
        <taxon>Mollusca</taxon>
        <taxon>Bivalvia</taxon>
        <taxon>Autobranchia</taxon>
        <taxon>Heteroconchia</taxon>
        <taxon>Euheterodonta</taxon>
        <taxon>Imparidentia</taxon>
        <taxon>Neoheterodontei</taxon>
        <taxon>Myida</taxon>
        <taxon>Myoidea</taxon>
        <taxon>Myidae</taxon>
        <taxon>Mya</taxon>
    </lineage>
</organism>